<dbReference type="Proteomes" id="UP000460221">
    <property type="component" value="Unassembled WGS sequence"/>
</dbReference>
<keyword evidence="4" id="KW-0515">Mutator protein</keyword>
<keyword evidence="7" id="KW-1185">Reference proteome</keyword>
<comment type="catalytic activity">
    <reaction evidence="3 4">
        <text>DNA(n) + a 2'-deoxyribonucleoside 5'-triphosphate = DNA(n+1) + diphosphate</text>
        <dbReference type="Rhea" id="RHEA:22508"/>
        <dbReference type="Rhea" id="RHEA-COMP:17339"/>
        <dbReference type="Rhea" id="RHEA-COMP:17340"/>
        <dbReference type="ChEBI" id="CHEBI:33019"/>
        <dbReference type="ChEBI" id="CHEBI:61560"/>
        <dbReference type="ChEBI" id="CHEBI:173112"/>
        <dbReference type="EC" id="2.7.7.7"/>
    </reaction>
</comment>
<evidence type="ECO:0000256" key="4">
    <source>
        <dbReference type="HAMAP-Rule" id="MF_01113"/>
    </source>
</evidence>
<dbReference type="InterPro" id="IPR001126">
    <property type="entry name" value="UmuC"/>
</dbReference>
<sequence>MAHRAEHRRYVTRDPESVDDSACGVLHVDMDAFFASVELLRHPELAGRPMMVAGVGARGVVLSATYEARRSGIRSGMPTGRARMLCPGLEIVPPDHRRYREVSEQVMAIFGDVTPLVEPLSVDEAFLDVSGARRSAGRPVHIARRLRERIRNDLGLTATVGLAASKFMAKLASGLAKPDGLLVVPPADVRPLLDPLPVRALWGVGPRTATSLESLGFTTVGEIARTDRAALMRAIGPAIGAKLHDLANGLDDRSVSTEHVEASIGAETTFETDLGDRRRIDLTLLELAEKTARRARAAGMRGRTVAIKVRYADFTTLSRSITLPAPTDLSGTVHATALALLDRINLIGRKIRLVGVRLEGLVPAGEATEQLTLGEETEKPGWREAEGVLDRVSARFGSAAVRRASLLPQHEE</sequence>
<dbReference type="GO" id="GO:0042276">
    <property type="term" value="P:error-prone translesion synthesis"/>
    <property type="evidence" value="ECO:0007669"/>
    <property type="project" value="TreeGrafter"/>
</dbReference>
<dbReference type="InterPro" id="IPR022880">
    <property type="entry name" value="DNApol_IV"/>
</dbReference>
<dbReference type="GO" id="GO:0005829">
    <property type="term" value="C:cytosol"/>
    <property type="evidence" value="ECO:0007669"/>
    <property type="project" value="TreeGrafter"/>
</dbReference>
<keyword evidence="4" id="KW-0235">DNA replication</keyword>
<keyword evidence="4" id="KW-0234">DNA repair</keyword>
<comment type="similarity">
    <text evidence="1 4">Belongs to the DNA polymerase type-Y family.</text>
</comment>
<dbReference type="InterPro" id="IPR024728">
    <property type="entry name" value="PolY_HhH_motif"/>
</dbReference>
<keyword evidence="4 6" id="KW-0548">Nucleotidyltransferase</keyword>
<accession>A0A7K1FUL3</accession>
<evidence type="ECO:0000256" key="1">
    <source>
        <dbReference type="ARBA" id="ARBA00010945"/>
    </source>
</evidence>
<reference evidence="6 7" key="1">
    <citation type="submission" date="2019-11" db="EMBL/GenBank/DDBJ databases">
        <authorList>
            <person name="Jiang L.-Q."/>
        </authorList>
    </citation>
    <scope>NUCLEOTIDE SEQUENCE [LARGE SCALE GENOMIC DNA]</scope>
    <source>
        <strain evidence="6 7">YIM 132087</strain>
    </source>
</reference>
<dbReference type="GO" id="GO:0009432">
    <property type="term" value="P:SOS response"/>
    <property type="evidence" value="ECO:0007669"/>
    <property type="project" value="TreeGrafter"/>
</dbReference>
<dbReference type="Gene3D" id="1.10.150.20">
    <property type="entry name" value="5' to 3' exonuclease, C-terminal subdomain"/>
    <property type="match status" value="1"/>
</dbReference>
<evidence type="ECO:0000313" key="6">
    <source>
        <dbReference type="EMBL" id="MTD16524.1"/>
    </source>
</evidence>
<dbReference type="PROSITE" id="PS50173">
    <property type="entry name" value="UMUC"/>
    <property type="match status" value="1"/>
</dbReference>
<dbReference type="InterPro" id="IPR043502">
    <property type="entry name" value="DNA/RNA_pol_sf"/>
</dbReference>
<proteinExistence type="inferred from homology"/>
<keyword evidence="4" id="KW-0238">DNA-binding</keyword>
<evidence type="ECO:0000313" key="7">
    <source>
        <dbReference type="Proteomes" id="UP000460221"/>
    </source>
</evidence>
<keyword evidence="4" id="KW-0227">DNA damage</keyword>
<dbReference type="InterPro" id="IPR043128">
    <property type="entry name" value="Rev_trsase/Diguanyl_cyclase"/>
</dbReference>
<dbReference type="EMBL" id="WLYK01000009">
    <property type="protein sequence ID" value="MTD16524.1"/>
    <property type="molecule type" value="Genomic_DNA"/>
</dbReference>
<keyword evidence="4" id="KW-0460">Magnesium</keyword>
<comment type="subunit">
    <text evidence="4">Monomer.</text>
</comment>
<evidence type="ECO:0000256" key="3">
    <source>
        <dbReference type="ARBA" id="ARBA00049244"/>
    </source>
</evidence>
<dbReference type="InterPro" id="IPR017961">
    <property type="entry name" value="DNA_pol_Y-fam_little_finger"/>
</dbReference>
<dbReference type="RefSeq" id="WP_154770482.1">
    <property type="nucleotide sequence ID" value="NZ_WLYK01000009.1"/>
</dbReference>
<comment type="function">
    <text evidence="2 4">Poorly processive, error-prone DNA polymerase involved in untargeted mutagenesis. Copies undamaged DNA at stalled replication forks, which arise in vivo from mismatched or misaligned primer ends. These misaligned primers can be extended by PolIV. Exhibits no 3'-5' exonuclease (proofreading) activity. May be involved in translesional synthesis, in conjunction with the beta clamp from PolIII.</text>
</comment>
<dbReference type="PANTHER" id="PTHR11076:SF33">
    <property type="entry name" value="DNA POLYMERASE KAPPA"/>
    <property type="match status" value="1"/>
</dbReference>
<dbReference type="SUPFAM" id="SSF100879">
    <property type="entry name" value="Lesion bypass DNA polymerase (Y-family), little finger domain"/>
    <property type="match status" value="1"/>
</dbReference>
<name>A0A7K1FUL3_9ACTN</name>
<comment type="cofactor">
    <cofactor evidence="4">
        <name>Mg(2+)</name>
        <dbReference type="ChEBI" id="CHEBI:18420"/>
    </cofactor>
    <text evidence="4">Binds 2 magnesium ions per subunit.</text>
</comment>
<dbReference type="GO" id="GO:0006261">
    <property type="term" value="P:DNA-templated DNA replication"/>
    <property type="evidence" value="ECO:0007669"/>
    <property type="project" value="UniProtKB-UniRule"/>
</dbReference>
<dbReference type="Gene3D" id="3.40.1170.60">
    <property type="match status" value="1"/>
</dbReference>
<gene>
    <name evidence="4 6" type="primary">dinB</name>
    <name evidence="6" type="ORF">GIS00_21540</name>
</gene>
<dbReference type="NCBIfam" id="NF002677">
    <property type="entry name" value="PRK02406.1"/>
    <property type="match status" value="1"/>
</dbReference>
<dbReference type="PANTHER" id="PTHR11076">
    <property type="entry name" value="DNA REPAIR POLYMERASE UMUC / TRANSFERASE FAMILY MEMBER"/>
    <property type="match status" value="1"/>
</dbReference>
<keyword evidence="4" id="KW-0239">DNA-directed DNA polymerase</keyword>
<comment type="caution">
    <text evidence="6">The sequence shown here is derived from an EMBL/GenBank/DDBJ whole genome shotgun (WGS) entry which is preliminary data.</text>
</comment>
<feature type="binding site" evidence="4">
    <location>
        <position position="29"/>
    </location>
    <ligand>
        <name>Mg(2+)</name>
        <dbReference type="ChEBI" id="CHEBI:18420"/>
    </ligand>
</feature>
<dbReference type="HAMAP" id="MF_01113">
    <property type="entry name" value="DNApol_IV"/>
    <property type="match status" value="1"/>
</dbReference>
<dbReference type="InterPro" id="IPR050116">
    <property type="entry name" value="DNA_polymerase-Y"/>
</dbReference>
<keyword evidence="4" id="KW-0479">Metal-binding</keyword>
<organism evidence="6 7">
    <name type="scientific">Nakamurella alba</name>
    <dbReference type="NCBI Taxonomy" id="2665158"/>
    <lineage>
        <taxon>Bacteria</taxon>
        <taxon>Bacillati</taxon>
        <taxon>Actinomycetota</taxon>
        <taxon>Actinomycetes</taxon>
        <taxon>Nakamurellales</taxon>
        <taxon>Nakamurellaceae</taxon>
        <taxon>Nakamurella</taxon>
    </lineage>
</organism>
<dbReference type="Pfam" id="PF11799">
    <property type="entry name" value="IMS_C"/>
    <property type="match status" value="1"/>
</dbReference>
<dbReference type="SUPFAM" id="SSF56672">
    <property type="entry name" value="DNA/RNA polymerases"/>
    <property type="match status" value="1"/>
</dbReference>
<feature type="binding site" evidence="4">
    <location>
        <position position="123"/>
    </location>
    <ligand>
        <name>Mg(2+)</name>
        <dbReference type="ChEBI" id="CHEBI:18420"/>
    </ligand>
</feature>
<evidence type="ECO:0000256" key="2">
    <source>
        <dbReference type="ARBA" id="ARBA00025589"/>
    </source>
</evidence>
<dbReference type="Gene3D" id="3.30.70.270">
    <property type="match status" value="1"/>
</dbReference>
<dbReference type="Gene3D" id="3.30.1490.100">
    <property type="entry name" value="DNA polymerase, Y-family, little finger domain"/>
    <property type="match status" value="1"/>
</dbReference>
<dbReference type="CDD" id="cd03586">
    <property type="entry name" value="PolY_Pol_IV_kappa"/>
    <property type="match status" value="1"/>
</dbReference>
<dbReference type="NCBIfam" id="NF003015">
    <property type="entry name" value="PRK03858.1"/>
    <property type="match status" value="1"/>
</dbReference>
<evidence type="ECO:0000259" key="5">
    <source>
        <dbReference type="PROSITE" id="PS50173"/>
    </source>
</evidence>
<dbReference type="GO" id="GO:0003887">
    <property type="term" value="F:DNA-directed DNA polymerase activity"/>
    <property type="evidence" value="ECO:0007669"/>
    <property type="project" value="UniProtKB-UniRule"/>
</dbReference>
<dbReference type="GO" id="GO:0000287">
    <property type="term" value="F:magnesium ion binding"/>
    <property type="evidence" value="ECO:0007669"/>
    <property type="project" value="UniProtKB-UniRule"/>
</dbReference>
<feature type="site" description="Substrate discrimination" evidence="4">
    <location>
        <position position="34"/>
    </location>
</feature>
<dbReference type="GO" id="GO:0006281">
    <property type="term" value="P:DNA repair"/>
    <property type="evidence" value="ECO:0007669"/>
    <property type="project" value="UniProtKB-UniRule"/>
</dbReference>
<dbReference type="InterPro" id="IPR036775">
    <property type="entry name" value="DNA_pol_Y-fam_lit_finger_sf"/>
</dbReference>
<keyword evidence="4 6" id="KW-0808">Transferase</keyword>
<keyword evidence="4" id="KW-0963">Cytoplasm</keyword>
<dbReference type="Pfam" id="PF00817">
    <property type="entry name" value="IMS"/>
    <property type="match status" value="1"/>
</dbReference>
<dbReference type="AlphaFoldDB" id="A0A7K1FUL3"/>
<protein>
    <recommendedName>
        <fullName evidence="4">DNA polymerase IV</fullName>
        <shortName evidence="4">Pol IV</shortName>
        <ecNumber evidence="4">2.7.7.7</ecNumber>
    </recommendedName>
</protein>
<feature type="domain" description="UmuC" evidence="5">
    <location>
        <begin position="25"/>
        <end position="205"/>
    </location>
</feature>
<dbReference type="EC" id="2.7.7.7" evidence="4"/>
<dbReference type="GO" id="GO:0003684">
    <property type="term" value="F:damaged DNA binding"/>
    <property type="evidence" value="ECO:0007669"/>
    <property type="project" value="InterPro"/>
</dbReference>
<dbReference type="Pfam" id="PF11798">
    <property type="entry name" value="IMS_HHH"/>
    <property type="match status" value="1"/>
</dbReference>
<comment type="subcellular location">
    <subcellularLocation>
        <location evidence="4">Cytoplasm</location>
    </subcellularLocation>
</comment>
<feature type="active site" evidence="4">
    <location>
        <position position="124"/>
    </location>
</feature>